<gene>
    <name evidence="2" type="ORF">CRG98_035087</name>
</gene>
<dbReference type="AlphaFoldDB" id="A0A2I0ILD5"/>
<feature type="compositionally biased region" description="Low complexity" evidence="1">
    <location>
        <begin position="73"/>
        <end position="93"/>
    </location>
</feature>
<sequence>MPPRRRDRVDGVLERDNLRHLEQRMEQIVNQRMDRMMKQLTQQIQDTVNMFDPLSVSAAHQRALQVEKQSQRNSNFKNSSNVGSSSGASRPSGSSGGSNGVNRPRGGANRNTVNTNQPNRPTGTGMKCFGCGEVGYRQFECRKTAGKKTFFVDMEEGEDEDVEEAEYPEFDSKEVVDNGGGSWHFIGIFTHSFEIEILEILLIC</sequence>
<evidence type="ECO:0000313" key="3">
    <source>
        <dbReference type="Proteomes" id="UP000233551"/>
    </source>
</evidence>
<dbReference type="InterPro" id="IPR036875">
    <property type="entry name" value="Znf_CCHC_sf"/>
</dbReference>
<dbReference type="GO" id="GO:0003676">
    <property type="term" value="F:nucleic acid binding"/>
    <property type="evidence" value="ECO:0007669"/>
    <property type="project" value="InterPro"/>
</dbReference>
<dbReference type="GO" id="GO:0008270">
    <property type="term" value="F:zinc ion binding"/>
    <property type="evidence" value="ECO:0007669"/>
    <property type="project" value="InterPro"/>
</dbReference>
<feature type="compositionally biased region" description="Polar residues" evidence="1">
    <location>
        <begin position="109"/>
        <end position="122"/>
    </location>
</feature>
<accession>A0A2I0ILD5</accession>
<protein>
    <recommendedName>
        <fullName evidence="4">CCHC-type domain-containing protein</fullName>
    </recommendedName>
</protein>
<dbReference type="SUPFAM" id="SSF57756">
    <property type="entry name" value="Retrovirus zinc finger-like domains"/>
    <property type="match status" value="1"/>
</dbReference>
<reference evidence="2 3" key="1">
    <citation type="submission" date="2017-11" db="EMBL/GenBank/DDBJ databases">
        <title>De-novo sequencing of pomegranate (Punica granatum L.) genome.</title>
        <authorList>
            <person name="Akparov Z."/>
            <person name="Amiraslanov A."/>
            <person name="Hajiyeva S."/>
            <person name="Abbasov M."/>
            <person name="Kaur K."/>
            <person name="Hamwieh A."/>
            <person name="Solovyev V."/>
            <person name="Salamov A."/>
            <person name="Braich B."/>
            <person name="Kosarev P."/>
            <person name="Mahmoud A."/>
            <person name="Hajiyev E."/>
            <person name="Babayeva S."/>
            <person name="Izzatullayeva V."/>
            <person name="Mammadov A."/>
            <person name="Mammadov A."/>
            <person name="Sharifova S."/>
            <person name="Ojaghi J."/>
            <person name="Eynullazada K."/>
            <person name="Bayramov B."/>
            <person name="Abdulazimova A."/>
            <person name="Shahmuradov I."/>
        </authorList>
    </citation>
    <scope>NUCLEOTIDE SEQUENCE [LARGE SCALE GENOMIC DNA]</scope>
    <source>
        <strain evidence="3">cv. AG2017</strain>
        <tissue evidence="2">Leaf</tissue>
    </source>
</reference>
<dbReference type="EMBL" id="PGOL01002876">
    <property type="protein sequence ID" value="PKI44500.1"/>
    <property type="molecule type" value="Genomic_DNA"/>
</dbReference>
<dbReference type="STRING" id="22663.A0A2I0ILD5"/>
<feature type="region of interest" description="Disordered" evidence="1">
    <location>
        <begin position="66"/>
        <end position="125"/>
    </location>
</feature>
<name>A0A2I0ILD5_PUNGR</name>
<organism evidence="2 3">
    <name type="scientific">Punica granatum</name>
    <name type="common">Pomegranate</name>
    <dbReference type="NCBI Taxonomy" id="22663"/>
    <lineage>
        <taxon>Eukaryota</taxon>
        <taxon>Viridiplantae</taxon>
        <taxon>Streptophyta</taxon>
        <taxon>Embryophyta</taxon>
        <taxon>Tracheophyta</taxon>
        <taxon>Spermatophyta</taxon>
        <taxon>Magnoliopsida</taxon>
        <taxon>eudicotyledons</taxon>
        <taxon>Gunneridae</taxon>
        <taxon>Pentapetalae</taxon>
        <taxon>rosids</taxon>
        <taxon>malvids</taxon>
        <taxon>Myrtales</taxon>
        <taxon>Lythraceae</taxon>
        <taxon>Punica</taxon>
    </lineage>
</organism>
<evidence type="ECO:0000256" key="1">
    <source>
        <dbReference type="SAM" id="MobiDB-lite"/>
    </source>
</evidence>
<evidence type="ECO:0008006" key="4">
    <source>
        <dbReference type="Google" id="ProtNLM"/>
    </source>
</evidence>
<comment type="caution">
    <text evidence="2">The sequence shown here is derived from an EMBL/GenBank/DDBJ whole genome shotgun (WGS) entry which is preliminary data.</text>
</comment>
<proteinExistence type="predicted"/>
<keyword evidence="3" id="KW-1185">Reference proteome</keyword>
<evidence type="ECO:0000313" key="2">
    <source>
        <dbReference type="EMBL" id="PKI44500.1"/>
    </source>
</evidence>
<dbReference type="Proteomes" id="UP000233551">
    <property type="component" value="Unassembled WGS sequence"/>
</dbReference>